<dbReference type="STRING" id="426355.Mrad2831_4517"/>
<reference evidence="3 4" key="1">
    <citation type="submission" date="2008-03" db="EMBL/GenBank/DDBJ databases">
        <title>Complete sequence of chromosome of Methylobacterium radiotolerans JCM 2831.</title>
        <authorList>
            <consortium name="US DOE Joint Genome Institute"/>
            <person name="Copeland A."/>
            <person name="Lucas S."/>
            <person name="Lapidus A."/>
            <person name="Glavina del Rio T."/>
            <person name="Dalin E."/>
            <person name="Tice H."/>
            <person name="Bruce D."/>
            <person name="Goodwin L."/>
            <person name="Pitluck S."/>
            <person name="Kiss H."/>
            <person name="Brettin T."/>
            <person name="Detter J.C."/>
            <person name="Han C."/>
            <person name="Kuske C.R."/>
            <person name="Schmutz J."/>
            <person name="Larimer F."/>
            <person name="Land M."/>
            <person name="Hauser L."/>
            <person name="Kyrpides N."/>
            <person name="Mikhailova N."/>
            <person name="Marx C.J."/>
            <person name="Richardson P."/>
        </authorList>
    </citation>
    <scope>NUCLEOTIDE SEQUENCE [LARGE SCALE GENOMIC DNA]</scope>
    <source>
        <strain evidence="4">ATCC 27329 / DSM 1819 / JCM 2831 / NBRC 15690 / NCIMB 10815 / 0-1</strain>
    </source>
</reference>
<dbReference type="EMBL" id="CP001001">
    <property type="protein sequence ID" value="ACB26483.1"/>
    <property type="molecule type" value="Genomic_DNA"/>
</dbReference>
<dbReference type="HOGENOM" id="CLU_108884_2_0_5"/>
<dbReference type="RefSeq" id="WP_012321436.1">
    <property type="nucleotide sequence ID" value="NC_010505.1"/>
</dbReference>
<dbReference type="InterPro" id="IPR011033">
    <property type="entry name" value="PRC_barrel-like_sf"/>
</dbReference>
<organism evidence="3 4">
    <name type="scientific">Methylobacterium radiotolerans (strain ATCC 27329 / DSM 1819 / JCM 2831 / NBRC 15690 / NCIMB 10815 / 0-1)</name>
    <dbReference type="NCBI Taxonomy" id="426355"/>
    <lineage>
        <taxon>Bacteria</taxon>
        <taxon>Pseudomonadati</taxon>
        <taxon>Pseudomonadota</taxon>
        <taxon>Alphaproteobacteria</taxon>
        <taxon>Hyphomicrobiales</taxon>
        <taxon>Methylobacteriaceae</taxon>
        <taxon>Methylobacterium</taxon>
    </lineage>
</organism>
<dbReference type="KEGG" id="mrd:Mrad2831_4517"/>
<dbReference type="PANTHER" id="PTHR36505">
    <property type="entry name" value="BLR1072 PROTEIN"/>
    <property type="match status" value="1"/>
</dbReference>
<dbReference type="Proteomes" id="UP000006589">
    <property type="component" value="Chromosome"/>
</dbReference>
<dbReference type="PANTHER" id="PTHR36505:SF1">
    <property type="entry name" value="BLR1072 PROTEIN"/>
    <property type="match status" value="1"/>
</dbReference>
<evidence type="ECO:0000313" key="3">
    <source>
        <dbReference type="EMBL" id="ACB26483.1"/>
    </source>
</evidence>
<feature type="domain" description="PRC-barrel" evidence="2">
    <location>
        <begin position="32"/>
        <end position="107"/>
    </location>
</feature>
<gene>
    <name evidence="3" type="ordered locus">Mrad2831_4517</name>
</gene>
<dbReference type="eggNOG" id="COG3861">
    <property type="taxonomic scope" value="Bacteria"/>
</dbReference>
<sequence length="142" mass="15393">MAVTGTGTGTGTASGQPGTANPADRAPRRLIASDRVIGTDVRRSDGTRVGRIERLMLDKVSGRVAYAVMSFGGFLGLGEDFYTLPWSVLRFEPQQDAYVVDISEEQLRAAPARTPEGTDPAADGAWEEQIHRYYDAAPYWGI</sequence>
<evidence type="ECO:0000313" key="4">
    <source>
        <dbReference type="Proteomes" id="UP000006589"/>
    </source>
</evidence>
<feature type="region of interest" description="Disordered" evidence="1">
    <location>
        <begin position="1"/>
        <end position="29"/>
    </location>
</feature>
<proteinExistence type="predicted"/>
<accession>B1M522</accession>
<dbReference type="GeneID" id="25390512"/>
<dbReference type="SUPFAM" id="SSF50346">
    <property type="entry name" value="PRC-barrel domain"/>
    <property type="match status" value="1"/>
</dbReference>
<dbReference type="Gene3D" id="2.30.30.240">
    <property type="entry name" value="PRC-barrel domain"/>
    <property type="match status" value="1"/>
</dbReference>
<evidence type="ECO:0000256" key="1">
    <source>
        <dbReference type="SAM" id="MobiDB-lite"/>
    </source>
</evidence>
<dbReference type="Pfam" id="PF05239">
    <property type="entry name" value="PRC"/>
    <property type="match status" value="1"/>
</dbReference>
<name>B1M522_METRJ</name>
<evidence type="ECO:0000259" key="2">
    <source>
        <dbReference type="Pfam" id="PF05239"/>
    </source>
</evidence>
<dbReference type="AlphaFoldDB" id="B1M522"/>
<protein>
    <submittedName>
        <fullName evidence="3">PRC-barrel domain protein</fullName>
    </submittedName>
</protein>
<dbReference type="InterPro" id="IPR027275">
    <property type="entry name" value="PRC-brl_dom"/>
</dbReference>
<feature type="compositionally biased region" description="Gly residues" evidence="1">
    <location>
        <begin position="1"/>
        <end position="12"/>
    </location>
</feature>